<dbReference type="SMART" id="SM01347">
    <property type="entry name" value="Mre11_DNA_bind"/>
    <property type="match status" value="1"/>
</dbReference>
<keyword evidence="8 17" id="KW-0255">Endonuclease</keyword>
<sequence length="535" mass="61462">MKTEDTIIITLASDIHVGYGEKKPIRNKDSLITFEEVMKNAVKYESDCVLLAGDLYHENKPSREMQLEVIRILRKYCLSDKKCPLEFLSSAEENFDHSQFKTVNYLNPYMSISLPIFTIHGNHDDLSGTGLTALDMLHEAGYLNLFGKFKDIDNIIISPVIIKKGNTKVAIYGIGSQRDDRLHRAFENGSVIFKRPENNDTYFNILVLHQNRPRRNFSRRTGGYIPETLIPDFFNLVIWGHEHLSIPELELVERRSNDITHSFYILQPGSTIATSICGEEAGDKNCFILKINKKDFETKPIKLETVRQMMIDEIVLDVFPDRRKFAKSSVRPKNAPDEAIITKKVNEMLEILHNERLKKQPMLPLIRLKITYQDLFTSFPPINPKKFAAFFKDVVANPDDMFVIKVIKPKEEKPQVNIASKTFESFCDVSQVVEDYFVKAEEGVELEVISEKCIGESLNEYNTSEGTLESINKAFSESLKKQIDMLCNTIYGDGSNLPDHFDIMEMERKITDDINAAKRIRKKILKESTTQNIRL</sequence>
<dbReference type="GO" id="GO:0006303">
    <property type="term" value="P:double-strand break repair via nonhomologous end joining"/>
    <property type="evidence" value="ECO:0007669"/>
    <property type="project" value="TreeGrafter"/>
</dbReference>
<keyword evidence="15 17" id="KW-0469">Meiosis</keyword>
<evidence type="ECO:0000256" key="4">
    <source>
        <dbReference type="ARBA" id="ARBA00009028"/>
    </source>
</evidence>
<keyword evidence="11 17" id="KW-0269">Exonuclease</keyword>
<dbReference type="GO" id="GO:0030145">
    <property type="term" value="F:manganese ion binding"/>
    <property type="evidence" value="ECO:0007669"/>
    <property type="project" value="InterPro"/>
</dbReference>
<dbReference type="Gene3D" id="3.30.110.110">
    <property type="entry name" value="Mre11, capping domain"/>
    <property type="match status" value="1"/>
</dbReference>
<dbReference type="GO" id="GO:0008296">
    <property type="term" value="F:3'-5'-DNA exonuclease activity"/>
    <property type="evidence" value="ECO:0007669"/>
    <property type="project" value="InterPro"/>
</dbReference>
<keyword evidence="6 17" id="KW-0540">Nuclease</keyword>
<name>A0A0N4ZER5_PARTI</name>
<dbReference type="STRING" id="131310.A0A0N4ZER5"/>
<dbReference type="AlphaFoldDB" id="A0A0N4ZER5"/>
<evidence type="ECO:0000256" key="15">
    <source>
        <dbReference type="ARBA" id="ARBA00023254"/>
    </source>
</evidence>
<proteinExistence type="inferred from homology"/>
<evidence type="ECO:0000259" key="18">
    <source>
        <dbReference type="SMART" id="SM01347"/>
    </source>
</evidence>
<keyword evidence="9 17" id="KW-0227">DNA damage</keyword>
<dbReference type="Proteomes" id="UP000038045">
    <property type="component" value="Unplaced"/>
</dbReference>
<protein>
    <submittedName>
        <fullName evidence="20">Mre11_DNA_bind domain-containing protein</fullName>
    </submittedName>
</protein>
<evidence type="ECO:0000256" key="16">
    <source>
        <dbReference type="PIRSR" id="PIRSR000882-1"/>
    </source>
</evidence>
<dbReference type="GO" id="GO:0000724">
    <property type="term" value="P:double-strand break repair via homologous recombination"/>
    <property type="evidence" value="ECO:0007669"/>
    <property type="project" value="TreeGrafter"/>
</dbReference>
<keyword evidence="5" id="KW-0158">Chromosome</keyword>
<dbReference type="InterPro" id="IPR038487">
    <property type="entry name" value="Mre11_capping_dom"/>
</dbReference>
<evidence type="ECO:0000256" key="9">
    <source>
        <dbReference type="ARBA" id="ARBA00022763"/>
    </source>
</evidence>
<dbReference type="PIRSF" id="PIRSF000882">
    <property type="entry name" value="DSB_repair_MRE11"/>
    <property type="match status" value="1"/>
</dbReference>
<evidence type="ECO:0000256" key="14">
    <source>
        <dbReference type="ARBA" id="ARBA00023242"/>
    </source>
</evidence>
<comment type="cofactor">
    <cofactor evidence="1">
        <name>Mn(2+)</name>
        <dbReference type="ChEBI" id="CHEBI:29035"/>
    </cofactor>
</comment>
<dbReference type="Gene3D" id="3.60.21.10">
    <property type="match status" value="1"/>
</dbReference>
<dbReference type="CDD" id="cd00840">
    <property type="entry name" value="MPP_Mre11_N"/>
    <property type="match status" value="1"/>
</dbReference>
<evidence type="ECO:0000256" key="11">
    <source>
        <dbReference type="ARBA" id="ARBA00022839"/>
    </source>
</evidence>
<dbReference type="GO" id="GO:0030870">
    <property type="term" value="C:Mre11 complex"/>
    <property type="evidence" value="ECO:0007669"/>
    <property type="project" value="InterPro"/>
</dbReference>
<dbReference type="NCBIfam" id="TIGR00583">
    <property type="entry name" value="mre11"/>
    <property type="match status" value="1"/>
</dbReference>
<evidence type="ECO:0000313" key="19">
    <source>
        <dbReference type="Proteomes" id="UP000038045"/>
    </source>
</evidence>
<evidence type="ECO:0000256" key="12">
    <source>
        <dbReference type="ARBA" id="ARBA00023204"/>
    </source>
</evidence>
<accession>A0A0N4ZER5</accession>
<organism evidence="19 20">
    <name type="scientific">Parastrongyloides trichosuri</name>
    <name type="common">Possum-specific nematode worm</name>
    <dbReference type="NCBI Taxonomy" id="131310"/>
    <lineage>
        <taxon>Eukaryota</taxon>
        <taxon>Metazoa</taxon>
        <taxon>Ecdysozoa</taxon>
        <taxon>Nematoda</taxon>
        <taxon>Chromadorea</taxon>
        <taxon>Rhabditida</taxon>
        <taxon>Tylenchina</taxon>
        <taxon>Panagrolaimomorpha</taxon>
        <taxon>Strongyloidoidea</taxon>
        <taxon>Strongyloididae</taxon>
        <taxon>Parastrongyloides</taxon>
    </lineage>
</organism>
<dbReference type="WBParaSite" id="PTRK_0000624800.1">
    <property type="protein sequence ID" value="PTRK_0000624800.1"/>
    <property type="gene ID" value="PTRK_0000624800"/>
</dbReference>
<evidence type="ECO:0000256" key="3">
    <source>
        <dbReference type="ARBA" id="ARBA00004286"/>
    </source>
</evidence>
<dbReference type="PANTHER" id="PTHR10139:SF1">
    <property type="entry name" value="DOUBLE-STRAND BREAK REPAIR PROTEIN MRE11"/>
    <property type="match status" value="1"/>
</dbReference>
<dbReference type="InterPro" id="IPR041796">
    <property type="entry name" value="Mre11_N"/>
</dbReference>
<evidence type="ECO:0000256" key="6">
    <source>
        <dbReference type="ARBA" id="ARBA00022722"/>
    </source>
</evidence>
<evidence type="ECO:0000256" key="13">
    <source>
        <dbReference type="ARBA" id="ARBA00023211"/>
    </source>
</evidence>
<dbReference type="GO" id="GO:0097552">
    <property type="term" value="P:mitochondrial double-strand break repair via homologous recombination"/>
    <property type="evidence" value="ECO:0007669"/>
    <property type="project" value="TreeGrafter"/>
</dbReference>
<keyword evidence="7" id="KW-0479">Metal-binding</keyword>
<evidence type="ECO:0000256" key="10">
    <source>
        <dbReference type="ARBA" id="ARBA00022801"/>
    </source>
</evidence>
<evidence type="ECO:0000256" key="17">
    <source>
        <dbReference type="RuleBase" id="RU003447"/>
    </source>
</evidence>
<evidence type="ECO:0000256" key="2">
    <source>
        <dbReference type="ARBA" id="ARBA00004123"/>
    </source>
</evidence>
<feature type="domain" description="Mre11 DNA-binding" evidence="18">
    <location>
        <begin position="296"/>
        <end position="461"/>
    </location>
</feature>
<dbReference type="GO" id="GO:0035861">
    <property type="term" value="C:site of double-strand break"/>
    <property type="evidence" value="ECO:0007669"/>
    <property type="project" value="TreeGrafter"/>
</dbReference>
<comment type="similarity">
    <text evidence="4 17">Belongs to the MRE11/RAD32 family.</text>
</comment>
<dbReference type="InterPro" id="IPR004843">
    <property type="entry name" value="Calcineurin-like_PHP"/>
</dbReference>
<dbReference type="GO" id="GO:0031573">
    <property type="term" value="P:mitotic intra-S DNA damage checkpoint signaling"/>
    <property type="evidence" value="ECO:0007669"/>
    <property type="project" value="TreeGrafter"/>
</dbReference>
<keyword evidence="19" id="KW-1185">Reference proteome</keyword>
<dbReference type="Pfam" id="PF04152">
    <property type="entry name" value="Mre11_DNA_bind"/>
    <property type="match status" value="1"/>
</dbReference>
<reference evidence="20" key="1">
    <citation type="submission" date="2017-02" db="UniProtKB">
        <authorList>
            <consortium name="WormBaseParasite"/>
        </authorList>
    </citation>
    <scope>IDENTIFICATION</scope>
</reference>
<dbReference type="GO" id="GO:0007095">
    <property type="term" value="P:mitotic G2 DNA damage checkpoint signaling"/>
    <property type="evidence" value="ECO:0007669"/>
    <property type="project" value="TreeGrafter"/>
</dbReference>
<comment type="subcellular location">
    <subcellularLocation>
        <location evidence="3">Chromosome</location>
    </subcellularLocation>
    <subcellularLocation>
        <location evidence="2">Nucleus</location>
    </subcellularLocation>
</comment>
<feature type="active site" description="Proton donor" evidence="16">
    <location>
        <position position="123"/>
    </location>
</feature>
<keyword evidence="10 17" id="KW-0378">Hydrolase</keyword>
<dbReference type="GO" id="GO:0000723">
    <property type="term" value="P:telomere maintenance"/>
    <property type="evidence" value="ECO:0007669"/>
    <property type="project" value="TreeGrafter"/>
</dbReference>
<dbReference type="InterPro" id="IPR003701">
    <property type="entry name" value="Mre11"/>
</dbReference>
<keyword evidence="14 17" id="KW-0539">Nucleus</keyword>
<dbReference type="GO" id="GO:0000014">
    <property type="term" value="F:single-stranded DNA endodeoxyribonuclease activity"/>
    <property type="evidence" value="ECO:0007669"/>
    <property type="project" value="TreeGrafter"/>
</dbReference>
<evidence type="ECO:0000256" key="7">
    <source>
        <dbReference type="ARBA" id="ARBA00022723"/>
    </source>
</evidence>
<dbReference type="GO" id="GO:0042138">
    <property type="term" value="P:meiotic DNA double-strand break formation"/>
    <property type="evidence" value="ECO:0007669"/>
    <property type="project" value="TreeGrafter"/>
</dbReference>
<dbReference type="PANTHER" id="PTHR10139">
    <property type="entry name" value="DOUBLE-STRAND BREAK REPAIR PROTEIN MRE11"/>
    <property type="match status" value="1"/>
</dbReference>
<dbReference type="InterPro" id="IPR029052">
    <property type="entry name" value="Metallo-depent_PP-like"/>
</dbReference>
<evidence type="ECO:0000256" key="5">
    <source>
        <dbReference type="ARBA" id="ARBA00022454"/>
    </source>
</evidence>
<dbReference type="InterPro" id="IPR007281">
    <property type="entry name" value="Mre11_DNA-bd"/>
</dbReference>
<evidence type="ECO:0000256" key="1">
    <source>
        <dbReference type="ARBA" id="ARBA00001936"/>
    </source>
</evidence>
<dbReference type="Pfam" id="PF00149">
    <property type="entry name" value="Metallophos"/>
    <property type="match status" value="1"/>
</dbReference>
<keyword evidence="13 17" id="KW-0464">Manganese</keyword>
<dbReference type="SUPFAM" id="SSF56300">
    <property type="entry name" value="Metallo-dependent phosphatases"/>
    <property type="match status" value="1"/>
</dbReference>
<evidence type="ECO:0000313" key="20">
    <source>
        <dbReference type="WBParaSite" id="PTRK_0000624800.1"/>
    </source>
</evidence>
<keyword evidence="12 17" id="KW-0234">DNA repair</keyword>
<evidence type="ECO:0000256" key="8">
    <source>
        <dbReference type="ARBA" id="ARBA00022759"/>
    </source>
</evidence>